<keyword evidence="1" id="KW-0732">Signal</keyword>
<feature type="non-terminal residue" evidence="2">
    <location>
        <position position="1"/>
    </location>
</feature>
<protein>
    <submittedName>
        <fullName evidence="2">Uncharacterized protein</fullName>
    </submittedName>
</protein>
<dbReference type="EMBL" id="JABFAD010000011">
    <property type="protein sequence ID" value="MBA0812986.1"/>
    <property type="molecule type" value="Genomic_DNA"/>
</dbReference>
<gene>
    <name evidence="2" type="ORF">Gohar_026886</name>
</gene>
<organism evidence="2 3">
    <name type="scientific">Gossypium harknessii</name>
    <dbReference type="NCBI Taxonomy" id="34285"/>
    <lineage>
        <taxon>Eukaryota</taxon>
        <taxon>Viridiplantae</taxon>
        <taxon>Streptophyta</taxon>
        <taxon>Embryophyta</taxon>
        <taxon>Tracheophyta</taxon>
        <taxon>Spermatophyta</taxon>
        <taxon>Magnoliopsida</taxon>
        <taxon>eudicotyledons</taxon>
        <taxon>Gunneridae</taxon>
        <taxon>Pentapetalae</taxon>
        <taxon>rosids</taxon>
        <taxon>malvids</taxon>
        <taxon>Malvales</taxon>
        <taxon>Malvaceae</taxon>
        <taxon>Malvoideae</taxon>
        <taxon>Gossypium</taxon>
    </lineage>
</organism>
<reference evidence="2 3" key="1">
    <citation type="journal article" date="2019" name="Genome Biol. Evol.">
        <title>Insights into the evolution of the New World diploid cottons (Gossypium, subgenus Houzingenia) based on genome sequencing.</title>
        <authorList>
            <person name="Grover C.E."/>
            <person name="Arick M.A. 2nd"/>
            <person name="Thrash A."/>
            <person name="Conover J.L."/>
            <person name="Sanders W.S."/>
            <person name="Peterson D.G."/>
            <person name="Frelichowski J.E."/>
            <person name="Scheffler J.A."/>
            <person name="Scheffler B.E."/>
            <person name="Wendel J.F."/>
        </authorList>
    </citation>
    <scope>NUCLEOTIDE SEQUENCE [LARGE SCALE GENOMIC DNA]</scope>
    <source>
        <strain evidence="2">0</strain>
        <tissue evidence="2">Leaf</tissue>
    </source>
</reference>
<evidence type="ECO:0000256" key="1">
    <source>
        <dbReference type="SAM" id="SignalP"/>
    </source>
</evidence>
<comment type="caution">
    <text evidence="2">The sequence shown here is derived from an EMBL/GenBank/DDBJ whole genome shotgun (WGS) entry which is preliminary data.</text>
</comment>
<sequence length="46" mass="5441">RLIHFVILLLNLSLNDFGPQTNHALVEDYHKEKIYLLVQDLNEVHD</sequence>
<feature type="chain" id="PRO_5029872083" evidence="1">
    <location>
        <begin position="18"/>
        <end position="46"/>
    </location>
</feature>
<evidence type="ECO:0000313" key="3">
    <source>
        <dbReference type="Proteomes" id="UP000593560"/>
    </source>
</evidence>
<keyword evidence="3" id="KW-1185">Reference proteome</keyword>
<evidence type="ECO:0000313" key="2">
    <source>
        <dbReference type="EMBL" id="MBA0812986.1"/>
    </source>
</evidence>
<feature type="signal peptide" evidence="1">
    <location>
        <begin position="1"/>
        <end position="17"/>
    </location>
</feature>
<dbReference type="Proteomes" id="UP000593560">
    <property type="component" value="Unassembled WGS sequence"/>
</dbReference>
<name>A0A7J9HT33_9ROSI</name>
<accession>A0A7J9HT33</accession>
<dbReference type="AlphaFoldDB" id="A0A7J9HT33"/>
<proteinExistence type="predicted"/>
<dbReference type="OrthoDB" id="985421at2759"/>